<protein>
    <recommendedName>
        <fullName evidence="3">Endonuclease/exonuclease/phosphatase domain-containing protein</fullName>
    </recommendedName>
</protein>
<dbReference type="Proteomes" id="UP000507222">
    <property type="component" value="Unassembled WGS sequence"/>
</dbReference>
<proteinExistence type="predicted"/>
<gene>
    <name evidence="1" type="ORF">CURHAP_LOCUS4341</name>
</gene>
<reference evidence="1 2" key="1">
    <citation type="submission" date="2020-05" db="EMBL/GenBank/DDBJ databases">
        <authorList>
            <person name="Campoy J."/>
            <person name="Schneeberger K."/>
            <person name="Spophaly S."/>
        </authorList>
    </citation>
    <scope>NUCLEOTIDE SEQUENCE [LARGE SCALE GENOMIC DNA]</scope>
    <source>
        <strain evidence="1">PruArmRojPasFocal</strain>
    </source>
</reference>
<dbReference type="PANTHER" id="PTHR33710:SF71">
    <property type="entry name" value="ENDONUCLEASE_EXONUCLEASE_PHOSPHATASE DOMAIN-CONTAINING PROTEIN"/>
    <property type="match status" value="1"/>
</dbReference>
<dbReference type="Gene3D" id="3.60.10.10">
    <property type="entry name" value="Endonuclease/exonuclease/phosphatase"/>
    <property type="match status" value="1"/>
</dbReference>
<evidence type="ECO:0000313" key="1">
    <source>
        <dbReference type="EMBL" id="CAB4263680.1"/>
    </source>
</evidence>
<accession>A0A6J5TIA3</accession>
<dbReference type="AlphaFoldDB" id="A0A6J5TIA3"/>
<dbReference type="PANTHER" id="PTHR33710">
    <property type="entry name" value="BNAC02G09200D PROTEIN"/>
    <property type="match status" value="1"/>
</dbReference>
<dbReference type="SUPFAM" id="SSF56219">
    <property type="entry name" value="DNase I-like"/>
    <property type="match status" value="1"/>
</dbReference>
<organism evidence="1 2">
    <name type="scientific">Prunus armeniaca</name>
    <name type="common">Apricot</name>
    <name type="synonym">Armeniaca vulgaris</name>
    <dbReference type="NCBI Taxonomy" id="36596"/>
    <lineage>
        <taxon>Eukaryota</taxon>
        <taxon>Viridiplantae</taxon>
        <taxon>Streptophyta</taxon>
        <taxon>Embryophyta</taxon>
        <taxon>Tracheophyta</taxon>
        <taxon>Spermatophyta</taxon>
        <taxon>Magnoliopsida</taxon>
        <taxon>eudicotyledons</taxon>
        <taxon>Gunneridae</taxon>
        <taxon>Pentapetalae</taxon>
        <taxon>rosids</taxon>
        <taxon>fabids</taxon>
        <taxon>Rosales</taxon>
        <taxon>Rosaceae</taxon>
        <taxon>Amygdaloideae</taxon>
        <taxon>Amygdaleae</taxon>
        <taxon>Prunus</taxon>
    </lineage>
</organism>
<evidence type="ECO:0008006" key="3">
    <source>
        <dbReference type="Google" id="ProtNLM"/>
    </source>
</evidence>
<sequence length="83" mass="9502">MEINSLVDLGFSGQCFTWEKNCGDNMIVRERLDRALGNVDWIVRWPNTQVAHGLRLGSDHCPLIINNNPTVCKAKKLFRFEAK</sequence>
<dbReference type="InterPro" id="IPR036691">
    <property type="entry name" value="Endo/exonu/phosph_ase_sf"/>
</dbReference>
<name>A0A6J5TIA3_PRUAR</name>
<dbReference type="EMBL" id="CAEKDK010000001">
    <property type="protein sequence ID" value="CAB4263680.1"/>
    <property type="molecule type" value="Genomic_DNA"/>
</dbReference>
<evidence type="ECO:0000313" key="2">
    <source>
        <dbReference type="Proteomes" id="UP000507222"/>
    </source>
</evidence>